<sequence length="32" mass="3976">MRLGFGFQTWGNFIKYFLQITDYFKKKHLFSI</sequence>
<accession>A0A0E9W6U5</accession>
<protein>
    <submittedName>
        <fullName evidence="1">Uncharacterized protein</fullName>
    </submittedName>
</protein>
<dbReference type="EMBL" id="GBXM01023297">
    <property type="protein sequence ID" value="JAH85280.1"/>
    <property type="molecule type" value="Transcribed_RNA"/>
</dbReference>
<reference evidence="1" key="1">
    <citation type="submission" date="2014-11" db="EMBL/GenBank/DDBJ databases">
        <authorList>
            <person name="Amaro Gonzalez C."/>
        </authorList>
    </citation>
    <scope>NUCLEOTIDE SEQUENCE</scope>
</reference>
<name>A0A0E9W6U5_ANGAN</name>
<organism evidence="1">
    <name type="scientific">Anguilla anguilla</name>
    <name type="common">European freshwater eel</name>
    <name type="synonym">Muraena anguilla</name>
    <dbReference type="NCBI Taxonomy" id="7936"/>
    <lineage>
        <taxon>Eukaryota</taxon>
        <taxon>Metazoa</taxon>
        <taxon>Chordata</taxon>
        <taxon>Craniata</taxon>
        <taxon>Vertebrata</taxon>
        <taxon>Euteleostomi</taxon>
        <taxon>Actinopterygii</taxon>
        <taxon>Neopterygii</taxon>
        <taxon>Teleostei</taxon>
        <taxon>Anguilliformes</taxon>
        <taxon>Anguillidae</taxon>
        <taxon>Anguilla</taxon>
    </lineage>
</organism>
<evidence type="ECO:0000313" key="1">
    <source>
        <dbReference type="EMBL" id="JAH85280.1"/>
    </source>
</evidence>
<dbReference type="AlphaFoldDB" id="A0A0E9W6U5"/>
<proteinExistence type="predicted"/>
<reference evidence="1" key="2">
    <citation type="journal article" date="2015" name="Fish Shellfish Immunol.">
        <title>Early steps in the European eel (Anguilla anguilla)-Vibrio vulnificus interaction in the gills: Role of the RtxA13 toxin.</title>
        <authorList>
            <person name="Callol A."/>
            <person name="Pajuelo D."/>
            <person name="Ebbesson L."/>
            <person name="Teles M."/>
            <person name="MacKenzie S."/>
            <person name="Amaro C."/>
        </authorList>
    </citation>
    <scope>NUCLEOTIDE SEQUENCE</scope>
</reference>